<dbReference type="RefSeq" id="WP_342775720.1">
    <property type="nucleotide sequence ID" value="NZ_CP144375.1"/>
</dbReference>
<dbReference type="Pfam" id="PF04075">
    <property type="entry name" value="F420H2_quin_red"/>
    <property type="match status" value="1"/>
</dbReference>
<name>A0A3E0GY79_9PSEU</name>
<reference evidence="3 4" key="1">
    <citation type="submission" date="2018-08" db="EMBL/GenBank/DDBJ databases">
        <title>Genomic Encyclopedia of Archaeal and Bacterial Type Strains, Phase II (KMG-II): from individual species to whole genera.</title>
        <authorList>
            <person name="Goeker M."/>
        </authorList>
    </citation>
    <scope>NUCLEOTIDE SEQUENCE [LARGE SCALE GENOMIC DNA]</scope>
    <source>
        <strain evidence="3 4">DSM 45791</strain>
    </source>
</reference>
<dbReference type="GO" id="GO:0016491">
    <property type="term" value="F:oxidoreductase activity"/>
    <property type="evidence" value="ECO:0007669"/>
    <property type="project" value="InterPro"/>
</dbReference>
<evidence type="ECO:0000313" key="3">
    <source>
        <dbReference type="EMBL" id="REH34927.1"/>
    </source>
</evidence>
<comment type="catalytic activity">
    <reaction evidence="2">
        <text>oxidized coenzyme F420-(gamma-L-Glu)(n) + a quinol + H(+) = reduced coenzyme F420-(gamma-L-Glu)(n) + a quinone</text>
        <dbReference type="Rhea" id="RHEA:39663"/>
        <dbReference type="Rhea" id="RHEA-COMP:12939"/>
        <dbReference type="Rhea" id="RHEA-COMP:14378"/>
        <dbReference type="ChEBI" id="CHEBI:15378"/>
        <dbReference type="ChEBI" id="CHEBI:24646"/>
        <dbReference type="ChEBI" id="CHEBI:132124"/>
        <dbReference type="ChEBI" id="CHEBI:133980"/>
        <dbReference type="ChEBI" id="CHEBI:139511"/>
    </reaction>
</comment>
<dbReference type="SUPFAM" id="SSF50475">
    <property type="entry name" value="FMN-binding split barrel"/>
    <property type="match status" value="1"/>
</dbReference>
<dbReference type="PANTHER" id="PTHR39428:SF1">
    <property type="entry name" value="F420H(2)-DEPENDENT QUINONE REDUCTASE RV1261C"/>
    <property type="match status" value="1"/>
</dbReference>
<dbReference type="PANTHER" id="PTHR39428">
    <property type="entry name" value="F420H(2)-DEPENDENT QUINONE REDUCTASE RV1261C"/>
    <property type="match status" value="1"/>
</dbReference>
<proteinExistence type="inferred from homology"/>
<dbReference type="NCBIfam" id="TIGR00026">
    <property type="entry name" value="hi_GC_TIGR00026"/>
    <property type="match status" value="1"/>
</dbReference>
<dbReference type="AlphaFoldDB" id="A0A3E0GY79"/>
<dbReference type="EMBL" id="QUNO01000019">
    <property type="protein sequence ID" value="REH34927.1"/>
    <property type="molecule type" value="Genomic_DNA"/>
</dbReference>
<comment type="similarity">
    <text evidence="1">Belongs to the F420H(2)-dependent quinone reductase family.</text>
</comment>
<keyword evidence="4" id="KW-1185">Reference proteome</keyword>
<dbReference type="InterPro" id="IPR004378">
    <property type="entry name" value="F420H2_quin_Rdtase"/>
</dbReference>
<dbReference type="GO" id="GO:0005886">
    <property type="term" value="C:plasma membrane"/>
    <property type="evidence" value="ECO:0007669"/>
    <property type="project" value="TreeGrafter"/>
</dbReference>
<dbReference type="InterPro" id="IPR012349">
    <property type="entry name" value="Split_barrel_FMN-bd"/>
</dbReference>
<sequence length="156" mass="17160">MIEFRRLFYGIGKTKAYAAVGRALAPVDRVLLRVSGGKVGLGSALGVRTLLLTTVGRHSGLTRQVPLVFVRHGKGFLVVGSNWGGGQHPAWTANLLADANATVATNGRSTPVRGRLLDGDERERAWREMVAYWPAYDTYATRASRREIRVFLLEPR</sequence>
<organism evidence="3 4">
    <name type="scientific">Kutzneria buriramensis</name>
    <dbReference type="NCBI Taxonomy" id="1045776"/>
    <lineage>
        <taxon>Bacteria</taxon>
        <taxon>Bacillati</taxon>
        <taxon>Actinomycetota</taxon>
        <taxon>Actinomycetes</taxon>
        <taxon>Pseudonocardiales</taxon>
        <taxon>Pseudonocardiaceae</taxon>
        <taxon>Kutzneria</taxon>
    </lineage>
</organism>
<dbReference type="Proteomes" id="UP000256269">
    <property type="component" value="Unassembled WGS sequence"/>
</dbReference>
<dbReference type="Gene3D" id="2.30.110.10">
    <property type="entry name" value="Electron Transport, Fmn-binding Protein, Chain A"/>
    <property type="match status" value="1"/>
</dbReference>
<accession>A0A3E0GY79</accession>
<evidence type="ECO:0000313" key="4">
    <source>
        <dbReference type="Proteomes" id="UP000256269"/>
    </source>
</evidence>
<gene>
    <name evidence="3" type="ORF">BCF44_119203</name>
</gene>
<comment type="caution">
    <text evidence="3">The sequence shown here is derived from an EMBL/GenBank/DDBJ whole genome shotgun (WGS) entry which is preliminary data.</text>
</comment>
<protein>
    <submittedName>
        <fullName evidence="3">Deazaflavin-dependent oxidoreductase (Nitroreductase family)</fullName>
    </submittedName>
</protein>
<evidence type="ECO:0000256" key="2">
    <source>
        <dbReference type="ARBA" id="ARBA00049106"/>
    </source>
</evidence>
<dbReference type="GO" id="GO:0070967">
    <property type="term" value="F:coenzyme F420 binding"/>
    <property type="evidence" value="ECO:0007669"/>
    <property type="project" value="TreeGrafter"/>
</dbReference>
<evidence type="ECO:0000256" key="1">
    <source>
        <dbReference type="ARBA" id="ARBA00008710"/>
    </source>
</evidence>